<sequence length="55" mass="6384">MMIMSAVNELLEKDSSQLSQVNVDSFSLEEISIIEESINQDKDENVNFSEKYLWL</sequence>
<gene>
    <name evidence="1" type="ORF">DFR56_11125</name>
</gene>
<keyword evidence="2" id="KW-1185">Reference proteome</keyword>
<dbReference type="AlphaFoldDB" id="A0A2V3W953"/>
<evidence type="ECO:0000313" key="1">
    <source>
        <dbReference type="EMBL" id="PXW85259.1"/>
    </source>
</evidence>
<evidence type="ECO:0000313" key="2">
    <source>
        <dbReference type="Proteomes" id="UP000247978"/>
    </source>
</evidence>
<proteinExistence type="predicted"/>
<name>A0A2V3W953_9BACI</name>
<reference evidence="1 2" key="1">
    <citation type="submission" date="2018-05" db="EMBL/GenBank/DDBJ databases">
        <title>Genomic Encyclopedia of Type Strains, Phase IV (KMG-IV): sequencing the most valuable type-strain genomes for metagenomic binning, comparative biology and taxonomic classification.</title>
        <authorList>
            <person name="Goeker M."/>
        </authorList>
    </citation>
    <scope>NUCLEOTIDE SEQUENCE [LARGE SCALE GENOMIC DNA]</scope>
    <source>
        <strain evidence="1 2">DSM 28556</strain>
    </source>
</reference>
<protein>
    <submittedName>
        <fullName evidence="1">Uncharacterized protein</fullName>
    </submittedName>
</protein>
<dbReference type="EMBL" id="QJJQ01000011">
    <property type="protein sequence ID" value="PXW85259.1"/>
    <property type="molecule type" value="Genomic_DNA"/>
</dbReference>
<comment type="caution">
    <text evidence="1">The sequence shown here is derived from an EMBL/GenBank/DDBJ whole genome shotgun (WGS) entry which is preliminary data.</text>
</comment>
<accession>A0A2V3W953</accession>
<organism evidence="1 2">
    <name type="scientific">Pseudogracilibacillus auburnensis</name>
    <dbReference type="NCBI Taxonomy" id="1494959"/>
    <lineage>
        <taxon>Bacteria</taxon>
        <taxon>Bacillati</taxon>
        <taxon>Bacillota</taxon>
        <taxon>Bacilli</taxon>
        <taxon>Bacillales</taxon>
        <taxon>Bacillaceae</taxon>
        <taxon>Pseudogracilibacillus</taxon>
    </lineage>
</organism>
<dbReference type="Proteomes" id="UP000247978">
    <property type="component" value="Unassembled WGS sequence"/>
</dbReference>